<dbReference type="SMART" id="SM00033">
    <property type="entry name" value="CH"/>
    <property type="match status" value="1"/>
</dbReference>
<dbReference type="Gene3D" id="1.10.418.10">
    <property type="entry name" value="Calponin-like domain"/>
    <property type="match status" value="1"/>
</dbReference>
<dbReference type="InterPro" id="IPR050540">
    <property type="entry name" value="F-actin_Monoox_Mical"/>
</dbReference>
<evidence type="ECO:0000256" key="2">
    <source>
        <dbReference type="ARBA" id="ARBA00023203"/>
    </source>
</evidence>
<dbReference type="SUPFAM" id="SSF46966">
    <property type="entry name" value="Spectrin repeat"/>
    <property type="match status" value="1"/>
</dbReference>
<dbReference type="EMBL" id="LUCH01001498">
    <property type="protein sequence ID" value="KAF5402969.1"/>
    <property type="molecule type" value="Genomic_DNA"/>
</dbReference>
<dbReference type="Proteomes" id="UP000748531">
    <property type="component" value="Unassembled WGS sequence"/>
</dbReference>
<proteinExistence type="predicted"/>
<dbReference type="OrthoDB" id="10057795at2759"/>
<dbReference type="PANTHER" id="PTHR23167:SF82">
    <property type="entry name" value="CALPONIN-HOMOLOGY (CH) DOMAIN-CONTAINING PROTEIN"/>
    <property type="match status" value="1"/>
</dbReference>
<feature type="domain" description="Calponin-homology (CH)" evidence="4">
    <location>
        <begin position="206"/>
        <end position="311"/>
    </location>
</feature>
<evidence type="ECO:0000313" key="5">
    <source>
        <dbReference type="EMBL" id="KAF5402969.1"/>
    </source>
</evidence>
<comment type="caution">
    <text evidence="5">The sequence shown here is derived from an EMBL/GenBank/DDBJ whole genome shotgun (WGS) entry which is preliminary data.</text>
</comment>
<keyword evidence="6" id="KW-1185">Reference proteome</keyword>
<name>A0A8J4WJQ7_9TREM</name>
<accession>A0A8J4WJQ7</accession>
<feature type="region of interest" description="Disordered" evidence="3">
    <location>
        <begin position="636"/>
        <end position="681"/>
    </location>
</feature>
<dbReference type="GO" id="GO:0003779">
    <property type="term" value="F:actin binding"/>
    <property type="evidence" value="ECO:0007669"/>
    <property type="project" value="UniProtKB-KW"/>
</dbReference>
<evidence type="ECO:0000313" key="6">
    <source>
        <dbReference type="Proteomes" id="UP000748531"/>
    </source>
</evidence>
<feature type="compositionally biased region" description="Polar residues" evidence="3">
    <location>
        <begin position="641"/>
        <end position="653"/>
    </location>
</feature>
<dbReference type="InterPro" id="IPR001589">
    <property type="entry name" value="Actinin_actin-bd_CS"/>
</dbReference>
<dbReference type="PROSITE" id="PS00019">
    <property type="entry name" value="ACTININ_1"/>
    <property type="match status" value="1"/>
</dbReference>
<dbReference type="InterPro" id="IPR036872">
    <property type="entry name" value="CH_dom_sf"/>
</dbReference>
<evidence type="ECO:0000256" key="1">
    <source>
        <dbReference type="ARBA" id="ARBA00022737"/>
    </source>
</evidence>
<dbReference type="PANTHER" id="PTHR23167">
    <property type="entry name" value="CALPONIN HOMOLOGY DOMAIN-CONTAINING PROTEIN DDB_G0272472-RELATED"/>
    <property type="match status" value="1"/>
</dbReference>
<dbReference type="Gene3D" id="1.20.58.60">
    <property type="match status" value="1"/>
</dbReference>
<protein>
    <recommendedName>
        <fullName evidence="4">Calponin-homology (CH) domain-containing protein</fullName>
    </recommendedName>
</protein>
<gene>
    <name evidence="5" type="ORF">PHET_03607</name>
</gene>
<dbReference type="AlphaFoldDB" id="A0A8J4WJQ7"/>
<organism evidence="5 6">
    <name type="scientific">Paragonimus heterotremus</name>
    <dbReference type="NCBI Taxonomy" id="100268"/>
    <lineage>
        <taxon>Eukaryota</taxon>
        <taxon>Metazoa</taxon>
        <taxon>Spiralia</taxon>
        <taxon>Lophotrochozoa</taxon>
        <taxon>Platyhelminthes</taxon>
        <taxon>Trematoda</taxon>
        <taxon>Digenea</taxon>
        <taxon>Plagiorchiida</taxon>
        <taxon>Troglotremata</taxon>
        <taxon>Troglotrematidae</taxon>
        <taxon>Paragonimus</taxon>
    </lineage>
</organism>
<dbReference type="InterPro" id="IPR001715">
    <property type="entry name" value="CH_dom"/>
</dbReference>
<evidence type="ECO:0000256" key="3">
    <source>
        <dbReference type="SAM" id="MobiDB-lite"/>
    </source>
</evidence>
<dbReference type="Pfam" id="PF00307">
    <property type="entry name" value="CH"/>
    <property type="match status" value="1"/>
</dbReference>
<sequence>MIFEFQTRKQYPSDSITDDTKRLETQIRVYKRWLNSLLKQANAREITDVLDIFRDTKNFYYLCKHLFGQKVISTKEPTSEDASYLDRALAMLERLYGHEISSAMQAAVIEISSKKAWNSEAQLRDTGADPNRAVYHNLLLLGLDTIWIFIVTVRAGTGPPSNLVGSISSSGSTITRRSLSGAHSSSQSHSVNLTSTRTPCVDRWLLTQDERLMAWCVAVTEGYSGLNICNFMHSWRDGLAFLALTHQSRPDLFNYPTRLEKTANQNLSLAFHLATAEFACPRLLEPIDMHPDQVDARATATYVMELRRAIERDRKRRSRGILEIQTAAMVQDQSGASPETVNVTVLSQSSPTSTASTSDVAWLDEEFEDDSGEDGQVHGASVLDPDSFDSMIETTLAWLLAMEEQFATNDITKADGITVSLLDQQPWDWMNYCKKAVDLHRTLNQPTPQLTAEERHDIESLFSLGPERLKKLHMKILGRVDEAMKHFEIHEVILTKVGKNGNLAEELEKARQAELPFGHSIVELKNQLEVNRNLEEGIEVGEVLAERLDNFIVLVPQKSIEKDEGTDKETGLETVIAELASRWGKLVEWVNTRYAKLQNALLHWRHFEEEAAVLSDWLAERAEEVSRVSQRAIETARRTRPNNTSQHISCNQEPPSPITPVAKTGSLNRNSEESDQVSVSGDENTGFLKIQSILDVNEAEMEAIEVSLHKIHTC</sequence>
<dbReference type="PROSITE" id="PS50021">
    <property type="entry name" value="CH"/>
    <property type="match status" value="1"/>
</dbReference>
<evidence type="ECO:0000259" key="4">
    <source>
        <dbReference type="PROSITE" id="PS50021"/>
    </source>
</evidence>
<dbReference type="SUPFAM" id="SSF47576">
    <property type="entry name" value="Calponin-homology domain, CH-domain"/>
    <property type="match status" value="1"/>
</dbReference>
<keyword evidence="2" id="KW-0009">Actin-binding</keyword>
<reference evidence="5" key="1">
    <citation type="submission" date="2019-05" db="EMBL/GenBank/DDBJ databases">
        <title>Annotation for the trematode Paragonimus heterotremus.</title>
        <authorList>
            <person name="Choi Y.-J."/>
        </authorList>
    </citation>
    <scope>NUCLEOTIDE SEQUENCE</scope>
    <source>
        <strain evidence="5">LC</strain>
    </source>
</reference>
<keyword evidence="1" id="KW-0677">Repeat</keyword>